<evidence type="ECO:0000313" key="2">
    <source>
        <dbReference type="EMBL" id="RNI27666.1"/>
    </source>
</evidence>
<comment type="caution">
    <text evidence="2">The sequence shown here is derived from an EMBL/GenBank/DDBJ whole genome shotgun (WGS) entry which is preliminary data.</text>
</comment>
<sequence>MISIAQGLRLMELKDRRGWPQPFSIEFFTADRKRDKGGELISLKSAVLSKNSREKNKPSQSTGIPKMDTGQYISGTRNLLIPETKEVITCHIWLIHKINGQQVAI</sequence>
<dbReference type="OrthoDB" id="884670at2"/>
<dbReference type="AlphaFoldDB" id="A0A3M9MQ68"/>
<dbReference type="Proteomes" id="UP000271010">
    <property type="component" value="Unassembled WGS sequence"/>
</dbReference>
<keyword evidence="3" id="KW-1185">Reference proteome</keyword>
<accession>A0A3M9MQ68</accession>
<feature type="region of interest" description="Disordered" evidence="1">
    <location>
        <begin position="50"/>
        <end position="69"/>
    </location>
</feature>
<name>A0A3M9MQ68_9BACT</name>
<dbReference type="RefSeq" id="WP_123134134.1">
    <property type="nucleotide sequence ID" value="NZ_RJJE01000017.1"/>
</dbReference>
<evidence type="ECO:0000313" key="3">
    <source>
        <dbReference type="Proteomes" id="UP000271010"/>
    </source>
</evidence>
<dbReference type="EMBL" id="RJJE01000017">
    <property type="protein sequence ID" value="RNI27666.1"/>
    <property type="molecule type" value="Genomic_DNA"/>
</dbReference>
<gene>
    <name evidence="2" type="ORF">EFA69_16235</name>
</gene>
<proteinExistence type="predicted"/>
<organism evidence="2 3">
    <name type="scientific">Rufibacter immobilis</name>
    <dbReference type="NCBI Taxonomy" id="1348778"/>
    <lineage>
        <taxon>Bacteria</taxon>
        <taxon>Pseudomonadati</taxon>
        <taxon>Bacteroidota</taxon>
        <taxon>Cytophagia</taxon>
        <taxon>Cytophagales</taxon>
        <taxon>Hymenobacteraceae</taxon>
        <taxon>Rufibacter</taxon>
    </lineage>
</organism>
<evidence type="ECO:0000256" key="1">
    <source>
        <dbReference type="SAM" id="MobiDB-lite"/>
    </source>
</evidence>
<protein>
    <submittedName>
        <fullName evidence="2">Uncharacterized protein</fullName>
    </submittedName>
</protein>
<reference evidence="2 3" key="1">
    <citation type="submission" date="2018-11" db="EMBL/GenBank/DDBJ databases">
        <title>Rufibacter latericius sp. nov., isolated from water in Baiyang Lake.</title>
        <authorList>
            <person name="Yang Y."/>
        </authorList>
    </citation>
    <scope>NUCLEOTIDE SEQUENCE [LARGE SCALE GENOMIC DNA]</scope>
    <source>
        <strain evidence="2 3">MCC P1</strain>
    </source>
</reference>